<sequence length="86" mass="9665">MTGETTVHVTQKKTAAVPAVAAIKEEDIVLLRQWLCKMEAYVFEMSAKEIACYSYTAGIAHNRNSPYQAERLFCTSRLSWSAGEYV</sequence>
<protein>
    <submittedName>
        <fullName evidence="1">Uncharacterized protein</fullName>
    </submittedName>
</protein>
<reference evidence="1 2" key="1">
    <citation type="submission" date="2015-03" db="EMBL/GenBank/DDBJ databases">
        <title>Draft genome of the nematode, Opisthorchis viverrini.</title>
        <authorList>
            <person name="Mitreva M."/>
        </authorList>
    </citation>
    <scope>NUCLEOTIDE SEQUENCE [LARGE SCALE GENOMIC DNA]</scope>
    <source>
        <strain evidence="1">Khon Kaen</strain>
    </source>
</reference>
<evidence type="ECO:0000313" key="2">
    <source>
        <dbReference type="Proteomes" id="UP000243686"/>
    </source>
</evidence>
<evidence type="ECO:0000313" key="1">
    <source>
        <dbReference type="EMBL" id="OON15722.1"/>
    </source>
</evidence>
<gene>
    <name evidence="1" type="ORF">X801_08470</name>
</gene>
<accession>A0A1S8WMM5</accession>
<proteinExistence type="predicted"/>
<organism evidence="1 2">
    <name type="scientific">Opisthorchis viverrini</name>
    <name type="common">Southeast Asian liver fluke</name>
    <dbReference type="NCBI Taxonomy" id="6198"/>
    <lineage>
        <taxon>Eukaryota</taxon>
        <taxon>Metazoa</taxon>
        <taxon>Spiralia</taxon>
        <taxon>Lophotrochozoa</taxon>
        <taxon>Platyhelminthes</taxon>
        <taxon>Trematoda</taxon>
        <taxon>Digenea</taxon>
        <taxon>Opisthorchiida</taxon>
        <taxon>Opisthorchiata</taxon>
        <taxon>Opisthorchiidae</taxon>
        <taxon>Opisthorchis</taxon>
    </lineage>
</organism>
<dbReference type="Proteomes" id="UP000243686">
    <property type="component" value="Unassembled WGS sequence"/>
</dbReference>
<dbReference type="AlphaFoldDB" id="A0A1S8WMM5"/>
<keyword evidence="2" id="KW-1185">Reference proteome</keyword>
<dbReference type="EMBL" id="KV902948">
    <property type="protein sequence ID" value="OON15722.1"/>
    <property type="molecule type" value="Genomic_DNA"/>
</dbReference>
<name>A0A1S8WMM5_OPIVI</name>